<feature type="transmembrane region" description="Helical" evidence="6">
    <location>
        <begin position="9"/>
        <end position="30"/>
    </location>
</feature>
<comment type="caution">
    <text evidence="8">The sequence shown here is derived from an EMBL/GenBank/DDBJ whole genome shotgun (WGS) entry which is preliminary data.</text>
</comment>
<accession>A0ABW5NKU6</accession>
<evidence type="ECO:0000256" key="5">
    <source>
        <dbReference type="ARBA" id="ARBA00023136"/>
    </source>
</evidence>
<feature type="transmembrane region" description="Helical" evidence="6">
    <location>
        <begin position="36"/>
        <end position="59"/>
    </location>
</feature>
<dbReference type="InterPro" id="IPR000620">
    <property type="entry name" value="EamA_dom"/>
</dbReference>
<dbReference type="EMBL" id="JBHUMA010000006">
    <property type="protein sequence ID" value="MFD2599724.1"/>
    <property type="molecule type" value="Genomic_DNA"/>
</dbReference>
<dbReference type="SUPFAM" id="SSF103481">
    <property type="entry name" value="Multidrug resistance efflux transporter EmrE"/>
    <property type="match status" value="2"/>
</dbReference>
<evidence type="ECO:0000256" key="1">
    <source>
        <dbReference type="ARBA" id="ARBA00004141"/>
    </source>
</evidence>
<feature type="transmembrane region" description="Helical" evidence="6">
    <location>
        <begin position="276"/>
        <end position="294"/>
    </location>
</feature>
<comment type="subcellular location">
    <subcellularLocation>
        <location evidence="1">Membrane</location>
        <topology evidence="1">Multi-pass membrane protein</topology>
    </subcellularLocation>
</comment>
<keyword evidence="4 6" id="KW-1133">Transmembrane helix</keyword>
<gene>
    <name evidence="8" type="ORF">ACFSQ3_12255</name>
</gene>
<feature type="transmembrane region" description="Helical" evidence="6">
    <location>
        <begin position="97"/>
        <end position="115"/>
    </location>
</feature>
<evidence type="ECO:0000313" key="9">
    <source>
        <dbReference type="Proteomes" id="UP001597393"/>
    </source>
</evidence>
<proteinExistence type="inferred from homology"/>
<evidence type="ECO:0000256" key="4">
    <source>
        <dbReference type="ARBA" id="ARBA00022989"/>
    </source>
</evidence>
<comment type="similarity">
    <text evidence="2">Belongs to the EamA transporter family.</text>
</comment>
<dbReference type="PANTHER" id="PTHR32322">
    <property type="entry name" value="INNER MEMBRANE TRANSPORTER"/>
    <property type="match status" value="1"/>
</dbReference>
<dbReference type="Pfam" id="PF00892">
    <property type="entry name" value="EamA"/>
    <property type="match status" value="2"/>
</dbReference>
<keyword evidence="3 6" id="KW-0812">Transmembrane</keyword>
<keyword evidence="5 6" id="KW-0472">Membrane</keyword>
<name>A0ABW5NKU6_9SPHI</name>
<feature type="transmembrane region" description="Helical" evidence="6">
    <location>
        <begin position="202"/>
        <end position="224"/>
    </location>
</feature>
<feature type="transmembrane region" description="Helical" evidence="6">
    <location>
        <begin position="300"/>
        <end position="318"/>
    </location>
</feature>
<protein>
    <submittedName>
        <fullName evidence="8">EamA family transporter</fullName>
    </submittedName>
</protein>
<feature type="domain" description="EamA" evidence="7">
    <location>
        <begin position="13"/>
        <end position="144"/>
    </location>
</feature>
<dbReference type="PANTHER" id="PTHR32322:SF2">
    <property type="entry name" value="EAMA DOMAIN-CONTAINING PROTEIN"/>
    <property type="match status" value="1"/>
</dbReference>
<dbReference type="InterPro" id="IPR050638">
    <property type="entry name" value="AA-Vitamin_Transporters"/>
</dbReference>
<feature type="transmembrane region" description="Helical" evidence="6">
    <location>
        <begin position="71"/>
        <end position="91"/>
    </location>
</feature>
<feature type="transmembrane region" description="Helical" evidence="6">
    <location>
        <begin position="127"/>
        <end position="149"/>
    </location>
</feature>
<dbReference type="InterPro" id="IPR037185">
    <property type="entry name" value="EmrE-like"/>
</dbReference>
<dbReference type="RefSeq" id="WP_380869851.1">
    <property type="nucleotide sequence ID" value="NZ_JBHUMA010000006.1"/>
</dbReference>
<sequence length="366" mass="41125">MVKQVKSPVAFIVFAYLVVYIVWGSTFFFIEKALHAFPPFVIGSIRFLVAGSLLMGYCWLKGYRLFEKNAVKQAAFVGFLLLFLDMAAIIWSEQFVSSGIVSIIAAATVIWFIVLDKPRWKENFSRPTTVIGLIMGFCGVFMLFAEQIFADNGDEHDQSMILIAMIVMTLGTIAWTIGSLYTKYGRKSVAENAEAEETPKDLNVMVKTAWQMLTAGVAFTIVGATNGDYAGFDFTSVSLEYWGAILYLITMGSILAFSCYIWLLQVRPATEVSTHAYVNPIVALLLAHFFTDHVVTSLQIFGLVVVLSSVLLMNWTMYSESKLVHNFKRKRRIKKLRDMAPKASIPRIVEIAEFAEDNKKQKAEKI</sequence>
<evidence type="ECO:0000256" key="2">
    <source>
        <dbReference type="ARBA" id="ARBA00007362"/>
    </source>
</evidence>
<evidence type="ECO:0000313" key="8">
    <source>
        <dbReference type="EMBL" id="MFD2599724.1"/>
    </source>
</evidence>
<evidence type="ECO:0000259" key="7">
    <source>
        <dbReference type="Pfam" id="PF00892"/>
    </source>
</evidence>
<feature type="transmembrane region" description="Helical" evidence="6">
    <location>
        <begin position="161"/>
        <end position="181"/>
    </location>
</feature>
<feature type="transmembrane region" description="Helical" evidence="6">
    <location>
        <begin position="244"/>
        <end position="264"/>
    </location>
</feature>
<evidence type="ECO:0000256" key="6">
    <source>
        <dbReference type="SAM" id="Phobius"/>
    </source>
</evidence>
<evidence type="ECO:0000256" key="3">
    <source>
        <dbReference type="ARBA" id="ARBA00022692"/>
    </source>
</evidence>
<keyword evidence="9" id="KW-1185">Reference proteome</keyword>
<organism evidence="8 9">
    <name type="scientific">Sphingobacterium corticis</name>
    <dbReference type="NCBI Taxonomy" id="1812823"/>
    <lineage>
        <taxon>Bacteria</taxon>
        <taxon>Pseudomonadati</taxon>
        <taxon>Bacteroidota</taxon>
        <taxon>Sphingobacteriia</taxon>
        <taxon>Sphingobacteriales</taxon>
        <taxon>Sphingobacteriaceae</taxon>
        <taxon>Sphingobacterium</taxon>
    </lineage>
</organism>
<feature type="domain" description="EamA" evidence="7">
    <location>
        <begin position="165"/>
        <end position="314"/>
    </location>
</feature>
<reference evidence="9" key="1">
    <citation type="journal article" date="2019" name="Int. J. Syst. Evol. Microbiol.">
        <title>The Global Catalogue of Microorganisms (GCM) 10K type strain sequencing project: providing services to taxonomists for standard genome sequencing and annotation.</title>
        <authorList>
            <consortium name="The Broad Institute Genomics Platform"/>
            <consortium name="The Broad Institute Genome Sequencing Center for Infectious Disease"/>
            <person name="Wu L."/>
            <person name="Ma J."/>
        </authorList>
    </citation>
    <scope>NUCLEOTIDE SEQUENCE [LARGE SCALE GENOMIC DNA]</scope>
    <source>
        <strain evidence="9">KCTC 42248</strain>
    </source>
</reference>
<dbReference type="Proteomes" id="UP001597393">
    <property type="component" value="Unassembled WGS sequence"/>
</dbReference>